<dbReference type="GO" id="GO:0005886">
    <property type="term" value="C:plasma membrane"/>
    <property type="evidence" value="ECO:0007669"/>
    <property type="project" value="TreeGrafter"/>
</dbReference>
<evidence type="ECO:0000256" key="1">
    <source>
        <dbReference type="ARBA" id="ARBA00004370"/>
    </source>
</evidence>
<evidence type="ECO:0000313" key="5">
    <source>
        <dbReference type="EMBL" id="NYB73926.1"/>
    </source>
</evidence>
<dbReference type="Pfam" id="PF03793">
    <property type="entry name" value="PASTA"/>
    <property type="match status" value="1"/>
</dbReference>
<dbReference type="InterPro" id="IPR012338">
    <property type="entry name" value="Beta-lactam/transpept-like"/>
</dbReference>
<comment type="caution">
    <text evidence="5">The sequence shown here is derived from an EMBL/GenBank/DDBJ whole genome shotgun (WGS) entry which is preliminary data.</text>
</comment>
<accession>A0A974GW40</accession>
<comment type="similarity">
    <text evidence="2">Belongs to the transpeptidase family.</text>
</comment>
<dbReference type="InterPro" id="IPR005543">
    <property type="entry name" value="PASTA_dom"/>
</dbReference>
<evidence type="ECO:0000313" key="6">
    <source>
        <dbReference type="Proteomes" id="UP000611629"/>
    </source>
</evidence>
<dbReference type="SUPFAM" id="SSF54184">
    <property type="entry name" value="Penicillin-binding protein 2x (pbp-2x), c-terminal domain"/>
    <property type="match status" value="1"/>
</dbReference>
<gene>
    <name evidence="5" type="ORF">HZF24_07205</name>
</gene>
<dbReference type="AlphaFoldDB" id="A0A974GW40"/>
<dbReference type="Pfam" id="PF03717">
    <property type="entry name" value="PBP_dimer"/>
    <property type="match status" value="1"/>
</dbReference>
<dbReference type="Pfam" id="PF00905">
    <property type="entry name" value="Transpeptidase"/>
    <property type="match status" value="1"/>
</dbReference>
<dbReference type="EMBL" id="JACBNQ010000005">
    <property type="protein sequence ID" value="NYB73926.1"/>
    <property type="molecule type" value="Genomic_DNA"/>
</dbReference>
<dbReference type="Gene3D" id="3.40.710.10">
    <property type="entry name" value="DD-peptidase/beta-lactamase superfamily"/>
    <property type="match status" value="1"/>
</dbReference>
<name>A0A974GW40_SEDHY</name>
<dbReference type="InterPro" id="IPR036138">
    <property type="entry name" value="PBP_dimer_sf"/>
</dbReference>
<dbReference type="PROSITE" id="PS51178">
    <property type="entry name" value="PASTA"/>
    <property type="match status" value="1"/>
</dbReference>
<evidence type="ECO:0000259" key="4">
    <source>
        <dbReference type="PROSITE" id="PS51178"/>
    </source>
</evidence>
<dbReference type="PANTHER" id="PTHR30627:SF1">
    <property type="entry name" value="PEPTIDOGLYCAN D,D-TRANSPEPTIDASE FTSI"/>
    <property type="match status" value="1"/>
</dbReference>
<dbReference type="InterPro" id="IPR005311">
    <property type="entry name" value="PBP_dimer"/>
</dbReference>
<dbReference type="SMART" id="SM00740">
    <property type="entry name" value="PASTA"/>
    <property type="match status" value="1"/>
</dbReference>
<dbReference type="SUPFAM" id="SSF56519">
    <property type="entry name" value="Penicillin binding protein dimerisation domain"/>
    <property type="match status" value="1"/>
</dbReference>
<dbReference type="Gene3D" id="3.30.10.20">
    <property type="match status" value="1"/>
</dbReference>
<dbReference type="RefSeq" id="WP_179237617.1">
    <property type="nucleotide sequence ID" value="NZ_JACBNQ010000005.1"/>
</dbReference>
<dbReference type="PANTHER" id="PTHR30627">
    <property type="entry name" value="PEPTIDOGLYCAN D,D-TRANSPEPTIDASE"/>
    <property type="match status" value="1"/>
</dbReference>
<dbReference type="GO" id="GO:0008658">
    <property type="term" value="F:penicillin binding"/>
    <property type="evidence" value="ECO:0007669"/>
    <property type="project" value="InterPro"/>
</dbReference>
<organism evidence="5 6">
    <name type="scientific">Sedimentibacter hydroxybenzoicus DSM 7310</name>
    <dbReference type="NCBI Taxonomy" id="1123245"/>
    <lineage>
        <taxon>Bacteria</taxon>
        <taxon>Bacillati</taxon>
        <taxon>Bacillota</taxon>
        <taxon>Tissierellia</taxon>
        <taxon>Sedimentibacter</taxon>
    </lineage>
</organism>
<dbReference type="CDD" id="cd06577">
    <property type="entry name" value="PASTA_pknB"/>
    <property type="match status" value="1"/>
</dbReference>
<evidence type="ECO:0000256" key="2">
    <source>
        <dbReference type="ARBA" id="ARBA00007171"/>
    </source>
</evidence>
<evidence type="ECO:0000256" key="3">
    <source>
        <dbReference type="ARBA" id="ARBA00023136"/>
    </source>
</evidence>
<feature type="domain" description="PASTA" evidence="4">
    <location>
        <begin position="644"/>
        <end position="706"/>
    </location>
</feature>
<keyword evidence="6" id="KW-1185">Reference proteome</keyword>
<proteinExistence type="inferred from homology"/>
<keyword evidence="3" id="KW-0472">Membrane</keyword>
<dbReference type="Proteomes" id="UP000611629">
    <property type="component" value="Unassembled WGS sequence"/>
</dbReference>
<protein>
    <submittedName>
        <fullName evidence="5">PASTA domain-containing protein</fullName>
    </submittedName>
</protein>
<dbReference type="InterPro" id="IPR001460">
    <property type="entry name" value="PCN-bd_Tpept"/>
</dbReference>
<dbReference type="SUPFAM" id="SSF56601">
    <property type="entry name" value="beta-lactamase/transpeptidase-like"/>
    <property type="match status" value="1"/>
</dbReference>
<reference evidence="5" key="1">
    <citation type="submission" date="2020-07" db="EMBL/GenBank/DDBJ databases">
        <title>Genomic analysis of a strain of Sedimentibacter Hydroxybenzoicus DSM7310.</title>
        <authorList>
            <person name="Ma S."/>
        </authorList>
    </citation>
    <scope>NUCLEOTIDE SEQUENCE</scope>
    <source>
        <strain evidence="5">DSM 7310</strain>
    </source>
</reference>
<dbReference type="Gene3D" id="3.90.1310.10">
    <property type="entry name" value="Penicillin-binding protein 2a (Domain 2)"/>
    <property type="match status" value="1"/>
</dbReference>
<comment type="subcellular location">
    <subcellularLocation>
        <location evidence="1">Membrane</location>
    </subcellularLocation>
</comment>
<dbReference type="InterPro" id="IPR050515">
    <property type="entry name" value="Beta-lactam/transpept"/>
</dbReference>
<dbReference type="GO" id="GO:0071555">
    <property type="term" value="P:cell wall organization"/>
    <property type="evidence" value="ECO:0007669"/>
    <property type="project" value="TreeGrafter"/>
</dbReference>
<sequence length="706" mass="78426">MKKRIKSTTNLQNKRRMLVFLLFFFLATIGLIVKLGFIQIIDGEEYKKQAMENWSRDITISAKRGTIYDAKGKKLSVSVNSSTVVCIPADVKKGNLSANEDTSDAEEDGGFLTGLLKKLNKSISKNTAGESIPINKRTPEETAKILAEILEMDYDEVLSRITSDYSYVAIKRWITEEQAQKIREQELSGISVIEDNKRVYPYGDFAPYVLGFTNIDQDGLYGVEATYNEYLTGIPGRTVINTDAIGRELPFGYNSYYEPTNGLGVVLTIDEVIQHYAESAALKVLNDYNALRATIIVMDPNNGDVLAMSSKPDYDPNDPRVPIDEEIKAQWETLSEDELRNAWFDMWRNPAVNDIYEPGSTFKLLTTAIALEENAASLDSTYFCDGFVRQITSNNIKCWRYYRPHGQQTLSEAIQNSCNDALAEIGLDIGKEAFYKYLKAFGLEEQSGIMLNGEALGLLKEPINMKDVDVVTQAFGQGVAVSPIQLITAVSAISNGGNLMEPRIVKQLIDDDGNVVENFESEIRRKVISDETSKMMLSIMKDSAEAGTKQAYRPGYRIGGKSGTAQKVIDGKYIDSKFISSFIGTAPVDNPRAVVLVIVDEPDVSIGYYGSIVAGPVAADLLENIMKYYDVEPVYTEEELGHVEKQMVQVPELLGLTIAEAMDKLIRAGLESNIEIEVDENSIVKQQFPKAGEMVTKNSMITLILN</sequence>